<evidence type="ECO:0000313" key="12">
    <source>
        <dbReference type="EMBL" id="WDI30473.1"/>
    </source>
</evidence>
<comment type="pathway">
    <text evidence="2 10">Purine metabolism; IMP biosynthesis via de novo pathway; 5-formamido-1-(5-phospho-D-ribosyl)imidazole-4-carboxamide from 5-amino-1-(5-phospho-D-ribosyl)imidazole-4-carboxamide (10-formyl THF route): step 1/1.</text>
</comment>
<dbReference type="SUPFAM" id="SSF52335">
    <property type="entry name" value="Methylglyoxal synthase-like"/>
    <property type="match status" value="1"/>
</dbReference>
<comment type="catalytic activity">
    <reaction evidence="8 10">
        <text>(6R)-10-formyltetrahydrofolate + 5-amino-1-(5-phospho-beta-D-ribosyl)imidazole-4-carboxamide = 5-formamido-1-(5-phospho-D-ribosyl)imidazole-4-carboxamide + (6S)-5,6,7,8-tetrahydrofolate</text>
        <dbReference type="Rhea" id="RHEA:22192"/>
        <dbReference type="ChEBI" id="CHEBI:57453"/>
        <dbReference type="ChEBI" id="CHEBI:58467"/>
        <dbReference type="ChEBI" id="CHEBI:58475"/>
        <dbReference type="ChEBI" id="CHEBI:195366"/>
        <dbReference type="EC" id="2.1.2.3"/>
    </reaction>
</comment>
<dbReference type="InterPro" id="IPR016193">
    <property type="entry name" value="Cytidine_deaminase-like"/>
</dbReference>
<comment type="catalytic activity">
    <reaction evidence="9 10">
        <text>IMP + H2O = 5-formamido-1-(5-phospho-D-ribosyl)imidazole-4-carboxamide</text>
        <dbReference type="Rhea" id="RHEA:18445"/>
        <dbReference type="ChEBI" id="CHEBI:15377"/>
        <dbReference type="ChEBI" id="CHEBI:58053"/>
        <dbReference type="ChEBI" id="CHEBI:58467"/>
        <dbReference type="EC" id="3.5.4.10"/>
    </reaction>
</comment>
<dbReference type="AlphaFoldDB" id="A0AAE9ZA83"/>
<dbReference type="PROSITE" id="PS51855">
    <property type="entry name" value="MGS"/>
    <property type="match status" value="1"/>
</dbReference>
<evidence type="ECO:0000256" key="3">
    <source>
        <dbReference type="ARBA" id="ARBA00007667"/>
    </source>
</evidence>
<evidence type="ECO:0000256" key="10">
    <source>
        <dbReference type="HAMAP-Rule" id="MF_00139"/>
    </source>
</evidence>
<proteinExistence type="inferred from homology"/>
<dbReference type="Proteomes" id="UP001214043">
    <property type="component" value="Chromosome"/>
</dbReference>
<dbReference type="GO" id="GO:0006189">
    <property type="term" value="P:'de novo' IMP biosynthetic process"/>
    <property type="evidence" value="ECO:0007669"/>
    <property type="project" value="UniProtKB-UniRule"/>
</dbReference>
<dbReference type="GO" id="GO:0004643">
    <property type="term" value="F:phosphoribosylaminoimidazolecarboxamide formyltransferase activity"/>
    <property type="evidence" value="ECO:0007669"/>
    <property type="project" value="UniProtKB-UniRule"/>
</dbReference>
<dbReference type="FunFam" id="3.40.140.20:FF:000001">
    <property type="entry name" value="Bifunctional purine biosynthesis protein PurH"/>
    <property type="match status" value="1"/>
</dbReference>
<sequence length="527" mass="56143">MTEQSRVRRALISVSDKTGIVEFAKRLSSADIALISTGGTAKALREAGLHVMDVSEITEFPEMMDGRIKTLHPRIHGGLLALRDNAGHRESMDEHGINGIDLLVVNLYPFEETVARGAGFAECIENIDIGGPAMIRAAAKNHGFVGVVTDPDDYETVLQEIELDGLLKTETKKRLAAKAFAKTASYDSAISTWFSAHNNEPFPKDVSVAGRLSSVLRYGENPHQAAAFYKTGTNRSGVATARQIQGKELSYNNLNDTDAAYELVAEFGFEKPAIAIIKHANPCGVATGENLVEAYLAALRCDPISAFGGIVAMNQKLTGDLARKIVEVFTEVVIAPEVDDEATEVFAKKKNLRLLAAGGVPAVNEEGSVMKPLAGGFLLQSRDARTVNLADLKVVTKRQPSEQELADMLFAFKVAKHVKSNAIVYAKDSATVGIGAGQMSRLDSSRIAARKAQDAAEACGEMQALTQGSVVASDAFFPFADGLLAAAEAGATAVIQPGGSIRDDEVIAAADDAGLAMAFTGIRHFRH</sequence>
<evidence type="ECO:0000259" key="11">
    <source>
        <dbReference type="PROSITE" id="PS51855"/>
    </source>
</evidence>
<evidence type="ECO:0000256" key="4">
    <source>
        <dbReference type="ARBA" id="ARBA00022679"/>
    </source>
</evidence>
<dbReference type="NCBIfam" id="NF002049">
    <property type="entry name" value="PRK00881.1"/>
    <property type="match status" value="1"/>
</dbReference>
<dbReference type="GO" id="GO:0003937">
    <property type="term" value="F:IMP cyclohydrolase activity"/>
    <property type="evidence" value="ECO:0007669"/>
    <property type="project" value="UniProtKB-UniRule"/>
</dbReference>
<dbReference type="InterPro" id="IPR024051">
    <property type="entry name" value="AICAR_Tfase_dup_dom_sf"/>
</dbReference>
<dbReference type="FunFam" id="3.40.140.20:FF:000002">
    <property type="entry name" value="Bifunctional purine biosynthesis protein PurH"/>
    <property type="match status" value="1"/>
</dbReference>
<dbReference type="CDD" id="cd01421">
    <property type="entry name" value="IMPCH"/>
    <property type="match status" value="1"/>
</dbReference>
<dbReference type="Gene3D" id="3.40.50.1380">
    <property type="entry name" value="Methylglyoxal synthase-like domain"/>
    <property type="match status" value="1"/>
</dbReference>
<keyword evidence="5 10" id="KW-0658">Purine biosynthesis</keyword>
<feature type="domain" description="MGS-like" evidence="11">
    <location>
        <begin position="1"/>
        <end position="149"/>
    </location>
</feature>
<dbReference type="SUPFAM" id="SSF53927">
    <property type="entry name" value="Cytidine deaminase-like"/>
    <property type="match status" value="1"/>
</dbReference>
<dbReference type="Pfam" id="PF02142">
    <property type="entry name" value="MGS"/>
    <property type="match status" value="1"/>
</dbReference>
<name>A0AAE9ZA83_9PROT</name>
<evidence type="ECO:0000256" key="7">
    <source>
        <dbReference type="ARBA" id="ARBA00023268"/>
    </source>
</evidence>
<comment type="domain">
    <text evidence="10">The IMP cyclohydrolase activity resides in the N-terminal region.</text>
</comment>
<reference evidence="12" key="1">
    <citation type="submission" date="2023-02" db="EMBL/GenBank/DDBJ databases">
        <title>Genome sequence of Hyphococcus flavus.</title>
        <authorList>
            <person name="Rong J.-C."/>
            <person name="Zhao Q."/>
            <person name="Yi M."/>
            <person name="Wu J.-Y."/>
        </authorList>
    </citation>
    <scope>NUCLEOTIDE SEQUENCE</scope>
    <source>
        <strain evidence="12">MCCC 1K03223</strain>
    </source>
</reference>
<comment type="similarity">
    <text evidence="3 10">Belongs to the PurH family.</text>
</comment>
<dbReference type="GO" id="GO:0005829">
    <property type="term" value="C:cytosol"/>
    <property type="evidence" value="ECO:0007669"/>
    <property type="project" value="TreeGrafter"/>
</dbReference>
<dbReference type="FunFam" id="3.40.50.1380:FF:000001">
    <property type="entry name" value="Bifunctional purine biosynthesis protein PurH"/>
    <property type="match status" value="1"/>
</dbReference>
<dbReference type="Pfam" id="PF01808">
    <property type="entry name" value="AICARFT_IMPCHas"/>
    <property type="match status" value="1"/>
</dbReference>
<dbReference type="NCBIfam" id="TIGR00355">
    <property type="entry name" value="purH"/>
    <property type="match status" value="1"/>
</dbReference>
<organism evidence="12 13">
    <name type="scientific">Hyphococcus flavus</name>
    <dbReference type="NCBI Taxonomy" id="1866326"/>
    <lineage>
        <taxon>Bacteria</taxon>
        <taxon>Pseudomonadati</taxon>
        <taxon>Pseudomonadota</taxon>
        <taxon>Alphaproteobacteria</taxon>
        <taxon>Parvularculales</taxon>
        <taxon>Parvularculaceae</taxon>
        <taxon>Hyphococcus</taxon>
    </lineage>
</organism>
<dbReference type="InterPro" id="IPR002695">
    <property type="entry name" value="PurH-like"/>
</dbReference>
<dbReference type="PIRSF" id="PIRSF000414">
    <property type="entry name" value="AICARFT_IMPCHas"/>
    <property type="match status" value="1"/>
</dbReference>
<evidence type="ECO:0000256" key="6">
    <source>
        <dbReference type="ARBA" id="ARBA00022801"/>
    </source>
</evidence>
<dbReference type="PANTHER" id="PTHR11692">
    <property type="entry name" value="BIFUNCTIONAL PURINE BIOSYNTHESIS PROTEIN PURH"/>
    <property type="match status" value="1"/>
</dbReference>
<dbReference type="HAMAP" id="MF_00139">
    <property type="entry name" value="PurH"/>
    <property type="match status" value="1"/>
</dbReference>
<dbReference type="PANTHER" id="PTHR11692:SF0">
    <property type="entry name" value="BIFUNCTIONAL PURINE BIOSYNTHESIS PROTEIN ATIC"/>
    <property type="match status" value="1"/>
</dbReference>
<keyword evidence="6 10" id="KW-0378">Hydrolase</keyword>
<protein>
    <recommendedName>
        <fullName evidence="10">Bifunctional purine biosynthesis protein PurH</fullName>
    </recommendedName>
    <domain>
        <recommendedName>
            <fullName evidence="10">Phosphoribosylaminoimidazolecarboxamide formyltransferase</fullName>
            <ecNumber evidence="10">2.1.2.3</ecNumber>
        </recommendedName>
        <alternativeName>
            <fullName evidence="10">AICAR transformylase</fullName>
        </alternativeName>
    </domain>
    <domain>
        <recommendedName>
            <fullName evidence="10">IMP cyclohydrolase</fullName>
            <ecNumber evidence="10">3.5.4.10</ecNumber>
        </recommendedName>
        <alternativeName>
            <fullName evidence="10">ATIC</fullName>
        </alternativeName>
        <alternativeName>
            <fullName evidence="10">IMP synthase</fullName>
        </alternativeName>
        <alternativeName>
            <fullName evidence="10">Inosinicase</fullName>
        </alternativeName>
    </domain>
</protein>
<evidence type="ECO:0000256" key="5">
    <source>
        <dbReference type="ARBA" id="ARBA00022755"/>
    </source>
</evidence>
<accession>A0AAE9ZA83</accession>
<dbReference type="SMART" id="SM00798">
    <property type="entry name" value="AICARFT_IMPCHas"/>
    <property type="match status" value="1"/>
</dbReference>
<dbReference type="KEGG" id="hfl:PUV54_10940"/>
<dbReference type="SMART" id="SM00851">
    <property type="entry name" value="MGS"/>
    <property type="match status" value="1"/>
</dbReference>
<dbReference type="Gene3D" id="3.40.140.20">
    <property type="match status" value="2"/>
</dbReference>
<dbReference type="EC" id="2.1.2.3" evidence="10"/>
<keyword evidence="13" id="KW-1185">Reference proteome</keyword>
<evidence type="ECO:0000313" key="13">
    <source>
        <dbReference type="Proteomes" id="UP001214043"/>
    </source>
</evidence>
<evidence type="ECO:0000256" key="1">
    <source>
        <dbReference type="ARBA" id="ARBA00004844"/>
    </source>
</evidence>
<comment type="pathway">
    <text evidence="1 10">Purine metabolism; IMP biosynthesis via de novo pathway; IMP from 5-formamido-1-(5-phospho-D-ribosyl)imidazole-4-carboxamide: step 1/1.</text>
</comment>
<dbReference type="InterPro" id="IPR011607">
    <property type="entry name" value="MGS-like_dom"/>
</dbReference>
<dbReference type="EMBL" id="CP118166">
    <property type="protein sequence ID" value="WDI30473.1"/>
    <property type="molecule type" value="Genomic_DNA"/>
</dbReference>
<dbReference type="EC" id="3.5.4.10" evidence="10"/>
<dbReference type="RefSeq" id="WP_274492275.1">
    <property type="nucleotide sequence ID" value="NZ_CP118166.1"/>
</dbReference>
<dbReference type="InterPro" id="IPR036914">
    <property type="entry name" value="MGS-like_dom_sf"/>
</dbReference>
<gene>
    <name evidence="10 12" type="primary">purH</name>
    <name evidence="12" type="ORF">PUV54_10940</name>
</gene>
<keyword evidence="4 10" id="KW-0808">Transferase</keyword>
<keyword evidence="7 10" id="KW-0511">Multifunctional enzyme</keyword>
<evidence type="ECO:0000256" key="2">
    <source>
        <dbReference type="ARBA" id="ARBA00004954"/>
    </source>
</evidence>
<evidence type="ECO:0000256" key="9">
    <source>
        <dbReference type="ARBA" id="ARBA00050687"/>
    </source>
</evidence>
<evidence type="ECO:0000256" key="8">
    <source>
        <dbReference type="ARBA" id="ARBA00050488"/>
    </source>
</evidence>